<protein>
    <recommendedName>
        <fullName evidence="2">Transposase IS4-like domain-containing protein</fullName>
    </recommendedName>
</protein>
<dbReference type="AlphaFoldDB" id="X1D1L9"/>
<organism evidence="1">
    <name type="scientific">marine sediment metagenome</name>
    <dbReference type="NCBI Taxonomy" id="412755"/>
    <lineage>
        <taxon>unclassified sequences</taxon>
        <taxon>metagenomes</taxon>
        <taxon>ecological metagenomes</taxon>
    </lineage>
</organism>
<dbReference type="PANTHER" id="PTHR34614">
    <property type="match status" value="1"/>
</dbReference>
<name>X1D1L9_9ZZZZ</name>
<comment type="caution">
    <text evidence="1">The sequence shown here is derived from an EMBL/GenBank/DDBJ whole genome shotgun (WGS) entry which is preliminary data.</text>
</comment>
<dbReference type="EMBL" id="BART01021332">
    <property type="protein sequence ID" value="GAG98982.1"/>
    <property type="molecule type" value="Genomic_DNA"/>
</dbReference>
<sequence>MYEELKKIQQSPQNKDDKKLYHRAMRVLEKYEQTTFWDIDLEPLSGQEKQKRYALNFRLNRKAVIAQDRIGHYYLLQTDLDTEQITDRQVAESYKSLMMVEKSFRDIKSQIKVRPIRHWKNRRIRAHIYLCYLSLWLSKYIENKWKERNISTQVGSTLEEWDHKLLMCEKVDPYGNMVEVSWNRGKNAT</sequence>
<dbReference type="PANTHER" id="PTHR34614:SF2">
    <property type="entry name" value="TRANSPOSASE IS4-LIKE DOMAIN-CONTAINING PROTEIN"/>
    <property type="match status" value="1"/>
</dbReference>
<feature type="non-terminal residue" evidence="1">
    <location>
        <position position="189"/>
    </location>
</feature>
<proteinExistence type="predicted"/>
<dbReference type="InterPro" id="IPR012337">
    <property type="entry name" value="RNaseH-like_sf"/>
</dbReference>
<reference evidence="1" key="1">
    <citation type="journal article" date="2014" name="Front. Microbiol.">
        <title>High frequency of phylogenetically diverse reductive dehalogenase-homologous genes in deep subseafloor sedimentary metagenomes.</title>
        <authorList>
            <person name="Kawai M."/>
            <person name="Futagami T."/>
            <person name="Toyoda A."/>
            <person name="Takaki Y."/>
            <person name="Nishi S."/>
            <person name="Hori S."/>
            <person name="Arai W."/>
            <person name="Tsubouchi T."/>
            <person name="Morono Y."/>
            <person name="Uchiyama I."/>
            <person name="Ito T."/>
            <person name="Fujiyama A."/>
            <person name="Inagaki F."/>
            <person name="Takami H."/>
        </authorList>
    </citation>
    <scope>NUCLEOTIDE SEQUENCE</scope>
    <source>
        <strain evidence="1">Expedition CK06-06</strain>
    </source>
</reference>
<evidence type="ECO:0008006" key="2">
    <source>
        <dbReference type="Google" id="ProtNLM"/>
    </source>
</evidence>
<accession>X1D1L9</accession>
<evidence type="ECO:0000313" key="1">
    <source>
        <dbReference type="EMBL" id="GAG98982.1"/>
    </source>
</evidence>
<dbReference type="SUPFAM" id="SSF53098">
    <property type="entry name" value="Ribonuclease H-like"/>
    <property type="match status" value="1"/>
</dbReference>
<gene>
    <name evidence="1" type="ORF">S01H4_39389</name>
</gene>